<dbReference type="RefSeq" id="WP_189092108.1">
    <property type="nucleotide sequence ID" value="NZ_BMQL01000029.1"/>
</dbReference>
<dbReference type="GO" id="GO:0005737">
    <property type="term" value="C:cytoplasm"/>
    <property type="evidence" value="ECO:0007669"/>
    <property type="project" value="TreeGrafter"/>
</dbReference>
<comment type="caution">
    <text evidence="3">The sequence shown here is derived from an EMBL/GenBank/DDBJ whole genome shotgun (WGS) entry which is preliminary data.</text>
</comment>
<dbReference type="PROSITE" id="PS51257">
    <property type="entry name" value="PROKAR_LIPOPROTEIN"/>
    <property type="match status" value="1"/>
</dbReference>
<dbReference type="PANTHER" id="PTHR45982:SF1">
    <property type="entry name" value="REGULATOR OF CHROMOSOME CONDENSATION"/>
    <property type="match status" value="1"/>
</dbReference>
<dbReference type="EMBL" id="BMQL01000029">
    <property type="protein sequence ID" value="GGR22577.1"/>
    <property type="molecule type" value="Genomic_DNA"/>
</dbReference>
<feature type="signal peptide" evidence="2">
    <location>
        <begin position="1"/>
        <end position="17"/>
    </location>
</feature>
<reference evidence="3" key="2">
    <citation type="submission" date="2020-09" db="EMBL/GenBank/DDBJ databases">
        <authorList>
            <person name="Sun Q."/>
            <person name="Ohkuma M."/>
        </authorList>
    </citation>
    <scope>NUCLEOTIDE SEQUENCE</scope>
    <source>
        <strain evidence="3">JCM 31311</strain>
    </source>
</reference>
<evidence type="ECO:0000313" key="3">
    <source>
        <dbReference type="EMBL" id="GGR22577.1"/>
    </source>
</evidence>
<evidence type="ECO:0000313" key="4">
    <source>
        <dbReference type="Proteomes" id="UP000603865"/>
    </source>
</evidence>
<organism evidence="3 4">
    <name type="scientific">Deinococcus ruber</name>
    <dbReference type="NCBI Taxonomy" id="1848197"/>
    <lineage>
        <taxon>Bacteria</taxon>
        <taxon>Thermotogati</taxon>
        <taxon>Deinococcota</taxon>
        <taxon>Deinococci</taxon>
        <taxon>Deinococcales</taxon>
        <taxon>Deinococcaceae</taxon>
        <taxon>Deinococcus</taxon>
    </lineage>
</organism>
<dbReference type="InterPro" id="IPR051553">
    <property type="entry name" value="Ran_GTPase-activating"/>
</dbReference>
<dbReference type="PANTHER" id="PTHR45982">
    <property type="entry name" value="REGULATOR OF CHROMOSOME CONDENSATION"/>
    <property type="match status" value="1"/>
</dbReference>
<dbReference type="InterPro" id="IPR009091">
    <property type="entry name" value="RCC1/BLIP-II"/>
</dbReference>
<dbReference type="SUPFAM" id="SSF50985">
    <property type="entry name" value="RCC1/BLIP-II"/>
    <property type="match status" value="2"/>
</dbReference>
<feature type="region of interest" description="Disordered" evidence="1">
    <location>
        <begin position="21"/>
        <end position="41"/>
    </location>
</feature>
<dbReference type="PROSITE" id="PS50012">
    <property type="entry name" value="RCC1_3"/>
    <property type="match status" value="1"/>
</dbReference>
<dbReference type="PROSITE" id="PS00626">
    <property type="entry name" value="RCC1_2"/>
    <property type="match status" value="1"/>
</dbReference>
<dbReference type="Gene3D" id="2.130.10.30">
    <property type="entry name" value="Regulator of chromosome condensation 1/beta-lactamase-inhibitor protein II"/>
    <property type="match status" value="3"/>
</dbReference>
<dbReference type="InterPro" id="IPR000408">
    <property type="entry name" value="Reg_chr_condens"/>
</dbReference>
<gene>
    <name evidence="3" type="ORF">GCM10008957_38260</name>
</gene>
<dbReference type="Proteomes" id="UP000603865">
    <property type="component" value="Unassembled WGS sequence"/>
</dbReference>
<protein>
    <submittedName>
        <fullName evidence="3">Uncharacterized protein</fullName>
    </submittedName>
</protein>
<evidence type="ECO:0000256" key="1">
    <source>
        <dbReference type="SAM" id="MobiDB-lite"/>
    </source>
</evidence>
<evidence type="ECO:0000256" key="2">
    <source>
        <dbReference type="SAM" id="SignalP"/>
    </source>
</evidence>
<accession>A0A918FCK7</accession>
<keyword evidence="2" id="KW-0732">Signal</keyword>
<sequence>MKRSMLLLLTSLLVACANSGVPSSGTNVPSPQTPNAPSQSTRLGQIEVTFMVDPSGKVSASSRPVSLSSLSLTGISGIRLVTPSLSQSTFTVGSRSAGTAVRYISATFEIDNTGSTPLSNVSLVAAATPTTSAGTAVKNLLRFDGTPVPGAETLARQVMPTQSVYYDGTRPQTIEETADFQVYDPADLSAFVVPSGETLLPYGFVAHNGNSRTLAAGGAGRVTVAVKVPLSATASDDPFSFSLVFEAVTDSTTRVTEGLEEQGSEDHAAVHARAQRFGATDVTVLPGSSYALDTTFPVCSVPLNAPGSGTDAFLVNDSVTGVTLDPNRKLLTRNANTRIPAAVTYASGKASSLFLNMSTTGAALSSVSGFVKGLSSGTGTVKTAACGVNSADLAVRVIGRPTIGVGSNYSVVIRPDGTLSAWGTDNNGIISTLPGGTFEGVYSGTFHALAVNTGGSVLGWGYNAYGQTTVPAGLSAPLSLSAGYLHSLALNADGTVVGWGDNSSAQTTVPAGLSGVAAISAANNVSYAVKTDGTVVAWGTPYTYTDGSSDAVPAGLNDVTAVSNGVFHHTALKADGTLVGWGNTDNGLGSIPALTNVVAVTETDTAAFALKADGTVVGWGSDTAPGSPLEVPAGLTDVVAVSAAHLANHVLALKSDGTLVTWGQNLPGSTLDIPAGLTAQLP</sequence>
<dbReference type="AlphaFoldDB" id="A0A918FCK7"/>
<feature type="chain" id="PRO_5037311790" evidence="2">
    <location>
        <begin position="18"/>
        <end position="682"/>
    </location>
</feature>
<name>A0A918FCK7_9DEIO</name>
<dbReference type="Pfam" id="PF13540">
    <property type="entry name" value="RCC1_2"/>
    <property type="match status" value="2"/>
</dbReference>
<keyword evidence="4" id="KW-1185">Reference proteome</keyword>
<reference evidence="3" key="1">
    <citation type="journal article" date="2014" name="Int. J. Syst. Evol. Microbiol.">
        <title>Complete genome sequence of Corynebacterium casei LMG S-19264T (=DSM 44701T), isolated from a smear-ripened cheese.</title>
        <authorList>
            <consortium name="US DOE Joint Genome Institute (JGI-PGF)"/>
            <person name="Walter F."/>
            <person name="Albersmeier A."/>
            <person name="Kalinowski J."/>
            <person name="Ruckert C."/>
        </authorList>
    </citation>
    <scope>NUCLEOTIDE SEQUENCE</scope>
    <source>
        <strain evidence="3">JCM 31311</strain>
    </source>
</reference>
<dbReference type="GO" id="GO:0005085">
    <property type="term" value="F:guanyl-nucleotide exchange factor activity"/>
    <property type="evidence" value="ECO:0007669"/>
    <property type="project" value="TreeGrafter"/>
</dbReference>
<proteinExistence type="predicted"/>